<name>A0ABP6V3U2_9ACTN</name>
<comment type="caution">
    <text evidence="1">The sequence shown here is derived from an EMBL/GenBank/DDBJ whole genome shotgun (WGS) entry which is preliminary data.</text>
</comment>
<sequence length="218" mass="24091">MKQTYRDEWRVMVTLKPRRPADLGLTGLDDLAEFVAPAGPITVAVLPRRLGSLGFLSASDSLVSRDVEGDYRRRCDEIADELRNRPQVDEVTVTCTETHTCSHCRLRWEVLTAEEAADRSCRQDEHSVEGEPVCCRPAIDEFRAERGIPLLDEGVVAYRNPDRPGVLLCREHGEAWAGLVPLTSDDLPDGGVCTHGDPANPSDQCGRDVLIVEAGEQE</sequence>
<gene>
    <name evidence="1" type="ORF">GCM10022295_06900</name>
</gene>
<dbReference type="EMBL" id="BAABCE010000001">
    <property type="protein sequence ID" value="GAA3527472.1"/>
    <property type="molecule type" value="Genomic_DNA"/>
</dbReference>
<dbReference type="Proteomes" id="UP001500707">
    <property type="component" value="Unassembled WGS sequence"/>
</dbReference>
<accession>A0ABP6V3U2</accession>
<proteinExistence type="predicted"/>
<evidence type="ECO:0000313" key="1">
    <source>
        <dbReference type="EMBL" id="GAA3527472.1"/>
    </source>
</evidence>
<reference evidence="2" key="1">
    <citation type="journal article" date="2019" name="Int. J. Syst. Evol. Microbiol.">
        <title>The Global Catalogue of Microorganisms (GCM) 10K type strain sequencing project: providing services to taxonomists for standard genome sequencing and annotation.</title>
        <authorList>
            <consortium name="The Broad Institute Genomics Platform"/>
            <consortium name="The Broad Institute Genome Sequencing Center for Infectious Disease"/>
            <person name="Wu L."/>
            <person name="Ma J."/>
        </authorList>
    </citation>
    <scope>NUCLEOTIDE SEQUENCE [LARGE SCALE GENOMIC DNA]</scope>
    <source>
        <strain evidence="2">JCM 17656</strain>
    </source>
</reference>
<protein>
    <submittedName>
        <fullName evidence="1">Uncharacterized protein</fullName>
    </submittedName>
</protein>
<keyword evidence="2" id="KW-1185">Reference proteome</keyword>
<organism evidence="1 2">
    <name type="scientific">Streptomyces osmaniensis</name>
    <dbReference type="NCBI Taxonomy" id="593134"/>
    <lineage>
        <taxon>Bacteria</taxon>
        <taxon>Bacillati</taxon>
        <taxon>Actinomycetota</taxon>
        <taxon>Actinomycetes</taxon>
        <taxon>Kitasatosporales</taxon>
        <taxon>Streptomycetaceae</taxon>
        <taxon>Streptomyces</taxon>
    </lineage>
</organism>
<dbReference type="RefSeq" id="WP_346180152.1">
    <property type="nucleotide sequence ID" value="NZ_BAABCE010000001.1"/>
</dbReference>
<evidence type="ECO:0000313" key="2">
    <source>
        <dbReference type="Proteomes" id="UP001500707"/>
    </source>
</evidence>